<keyword evidence="1" id="KW-0808">Transferase</keyword>
<dbReference type="GO" id="GO:0032259">
    <property type="term" value="P:methylation"/>
    <property type="evidence" value="ECO:0007669"/>
    <property type="project" value="UniProtKB-KW"/>
</dbReference>
<dbReference type="Gene3D" id="3.40.50.150">
    <property type="entry name" value="Vaccinia Virus protein VP39"/>
    <property type="match status" value="1"/>
</dbReference>
<organism evidence="1 2">
    <name type="scientific">Schizosaccharomyces osmophilus</name>
    <dbReference type="NCBI Taxonomy" id="2545709"/>
    <lineage>
        <taxon>Eukaryota</taxon>
        <taxon>Fungi</taxon>
        <taxon>Dikarya</taxon>
        <taxon>Ascomycota</taxon>
        <taxon>Taphrinomycotina</taxon>
        <taxon>Schizosaccharomycetes</taxon>
        <taxon>Schizosaccharomycetales</taxon>
        <taxon>Schizosaccharomycetaceae</taxon>
        <taxon>Schizosaccharomyces</taxon>
    </lineage>
</organism>
<accession>A0AAE9W9N1</accession>
<sequence>MRANYAQGVDVYYQKSGSTYRNLHFHALRPLTMDCLSRFWDHDEKTRNLGFHIVDLACGSGEITQVVREWESLGKKTLSEGVASRTRRKLSVRQIPSNFPPIEIVAADPYTGEAYKQNVGVSCLNLNFQDIADGKLPPSKAEDGIYDLVICSFALHLLTDPSKLFATCYALAAQCRWLLIVGPHKQPMLKPEWGWIPWNIETWLPLVYGVNHDHVIERVHGRFFQSMYFL</sequence>
<gene>
    <name evidence="1" type="ORF">SOMG_00374</name>
</gene>
<dbReference type="EMBL" id="CP115611">
    <property type="protein sequence ID" value="WBW72236.1"/>
    <property type="molecule type" value="Genomic_DNA"/>
</dbReference>
<proteinExistence type="predicted"/>
<dbReference type="SUPFAM" id="SSF53335">
    <property type="entry name" value="S-adenosyl-L-methionine-dependent methyltransferases"/>
    <property type="match status" value="1"/>
</dbReference>
<dbReference type="Proteomes" id="UP001212411">
    <property type="component" value="Chromosome 1"/>
</dbReference>
<keyword evidence="2" id="KW-1185">Reference proteome</keyword>
<dbReference type="GeneID" id="80873857"/>
<evidence type="ECO:0000313" key="2">
    <source>
        <dbReference type="Proteomes" id="UP001212411"/>
    </source>
</evidence>
<evidence type="ECO:0000313" key="1">
    <source>
        <dbReference type="EMBL" id="WBW72236.1"/>
    </source>
</evidence>
<name>A0AAE9W9N1_9SCHI</name>
<reference evidence="1 2" key="1">
    <citation type="journal article" date="2023" name="G3 (Bethesda)">
        <title>A high-quality reference genome for the fission yeast Schizosaccharomyces osmophilus.</title>
        <authorList>
            <person name="Jia G.S."/>
            <person name="Zhang W.C."/>
            <person name="Liang Y."/>
            <person name="Liu X.H."/>
            <person name="Rhind N."/>
            <person name="Pidoux A."/>
            <person name="Brysch-Herzberg M."/>
            <person name="Du L.L."/>
        </authorList>
    </citation>
    <scope>NUCLEOTIDE SEQUENCE [LARGE SCALE GENOMIC DNA]</scope>
    <source>
        <strain evidence="1 2">CBS 15793</strain>
    </source>
</reference>
<dbReference type="RefSeq" id="XP_056036479.1">
    <property type="nucleotide sequence ID" value="XM_056179168.1"/>
</dbReference>
<keyword evidence="1" id="KW-0489">Methyltransferase</keyword>
<dbReference type="AlphaFoldDB" id="A0AAE9W9N1"/>
<dbReference type="KEGG" id="som:SOMG_00374"/>
<dbReference type="GO" id="GO:0008168">
    <property type="term" value="F:methyltransferase activity"/>
    <property type="evidence" value="ECO:0007669"/>
    <property type="project" value="UniProtKB-KW"/>
</dbReference>
<protein>
    <submittedName>
        <fullName evidence="1">Methyltransferase</fullName>
    </submittedName>
</protein>
<dbReference type="InterPro" id="IPR029063">
    <property type="entry name" value="SAM-dependent_MTases_sf"/>
</dbReference>